<evidence type="ECO:0000313" key="1">
    <source>
        <dbReference type="Proteomes" id="UP000050795"/>
    </source>
</evidence>
<proteinExistence type="predicted"/>
<keyword evidence="1" id="KW-1185">Reference proteome</keyword>
<accession>A0AA85IWC6</accession>
<organism evidence="1 2">
    <name type="scientific">Trichobilharzia regenti</name>
    <name type="common">Nasal bird schistosome</name>
    <dbReference type="NCBI Taxonomy" id="157069"/>
    <lineage>
        <taxon>Eukaryota</taxon>
        <taxon>Metazoa</taxon>
        <taxon>Spiralia</taxon>
        <taxon>Lophotrochozoa</taxon>
        <taxon>Platyhelminthes</taxon>
        <taxon>Trematoda</taxon>
        <taxon>Digenea</taxon>
        <taxon>Strigeidida</taxon>
        <taxon>Schistosomatoidea</taxon>
        <taxon>Schistosomatidae</taxon>
        <taxon>Trichobilharzia</taxon>
    </lineage>
</organism>
<evidence type="ECO:0000313" key="2">
    <source>
        <dbReference type="WBParaSite" id="TREG1_112870.1"/>
    </source>
</evidence>
<dbReference type="Proteomes" id="UP000050795">
    <property type="component" value="Unassembled WGS sequence"/>
</dbReference>
<reference evidence="1" key="1">
    <citation type="submission" date="2022-06" db="EMBL/GenBank/DDBJ databases">
        <authorList>
            <person name="Berger JAMES D."/>
            <person name="Berger JAMES D."/>
        </authorList>
    </citation>
    <scope>NUCLEOTIDE SEQUENCE [LARGE SCALE GENOMIC DNA]</scope>
</reference>
<protein>
    <submittedName>
        <fullName evidence="2">Uncharacterized protein</fullName>
    </submittedName>
</protein>
<name>A0AA85IWC6_TRIRE</name>
<sequence length="76" mass="9028">MVPNQSFPPSLTLLAMYGRLEKICLSQQLCTIKRPICRRMKKLIMQVKKLSKTTPYTLSKRNFTKQEKKLNRNVWE</sequence>
<dbReference type="AlphaFoldDB" id="A0AA85IWC6"/>
<reference evidence="2" key="2">
    <citation type="submission" date="2023-11" db="UniProtKB">
        <authorList>
            <consortium name="WormBaseParasite"/>
        </authorList>
    </citation>
    <scope>IDENTIFICATION</scope>
</reference>
<dbReference type="WBParaSite" id="TREG1_112870.1">
    <property type="protein sequence ID" value="TREG1_112870.1"/>
    <property type="gene ID" value="TREG1_112870"/>
</dbReference>